<keyword evidence="2" id="KW-1185">Reference proteome</keyword>
<organism evidence="1 2">
    <name type="scientific">Habropoda laboriosa</name>
    <dbReference type="NCBI Taxonomy" id="597456"/>
    <lineage>
        <taxon>Eukaryota</taxon>
        <taxon>Metazoa</taxon>
        <taxon>Ecdysozoa</taxon>
        <taxon>Arthropoda</taxon>
        <taxon>Hexapoda</taxon>
        <taxon>Insecta</taxon>
        <taxon>Pterygota</taxon>
        <taxon>Neoptera</taxon>
        <taxon>Endopterygota</taxon>
        <taxon>Hymenoptera</taxon>
        <taxon>Apocrita</taxon>
        <taxon>Aculeata</taxon>
        <taxon>Apoidea</taxon>
        <taxon>Anthophila</taxon>
        <taxon>Apidae</taxon>
        <taxon>Habropoda</taxon>
    </lineage>
</organism>
<proteinExistence type="predicted"/>
<accession>A0A0L7RGY1</accession>
<evidence type="ECO:0008006" key="3">
    <source>
        <dbReference type="Google" id="ProtNLM"/>
    </source>
</evidence>
<dbReference type="Proteomes" id="UP000053825">
    <property type="component" value="Unassembled WGS sequence"/>
</dbReference>
<evidence type="ECO:0000313" key="2">
    <source>
        <dbReference type="Proteomes" id="UP000053825"/>
    </source>
</evidence>
<gene>
    <name evidence="1" type="ORF">WH47_08376</name>
</gene>
<dbReference type="EMBL" id="KQ414594">
    <property type="protein sequence ID" value="KOC70115.1"/>
    <property type="molecule type" value="Genomic_DNA"/>
</dbReference>
<protein>
    <recommendedName>
        <fullName evidence="3">Endonuclease/exonuclease/phosphatase domain-containing protein</fullName>
    </recommendedName>
</protein>
<dbReference type="SUPFAM" id="SSF56219">
    <property type="entry name" value="DNase I-like"/>
    <property type="match status" value="1"/>
</dbReference>
<dbReference type="Gene3D" id="3.60.10.10">
    <property type="entry name" value="Endonuclease/exonuclease/phosphatase"/>
    <property type="match status" value="1"/>
</dbReference>
<evidence type="ECO:0000313" key="1">
    <source>
        <dbReference type="EMBL" id="KOC70115.1"/>
    </source>
</evidence>
<dbReference type="InterPro" id="IPR036691">
    <property type="entry name" value="Endo/exonu/phosph_ase_sf"/>
</dbReference>
<dbReference type="AlphaFoldDB" id="A0A0L7RGY1"/>
<sequence>MNANKNLYVISVYSSRTLRRTPAFIAELEKIFCKLNLNRSANYYILAGDLNARHVE</sequence>
<name>A0A0L7RGY1_9HYME</name>
<reference evidence="1 2" key="1">
    <citation type="submission" date="2015-07" db="EMBL/GenBank/DDBJ databases">
        <title>The genome of Habropoda laboriosa.</title>
        <authorList>
            <person name="Pan H."/>
            <person name="Kapheim K."/>
        </authorList>
    </citation>
    <scope>NUCLEOTIDE SEQUENCE [LARGE SCALE GENOMIC DNA]</scope>
    <source>
        <strain evidence="1">0110345459</strain>
    </source>
</reference>